<evidence type="ECO:0000256" key="3">
    <source>
        <dbReference type="ARBA" id="ARBA00023157"/>
    </source>
</evidence>
<reference evidence="7 8" key="1">
    <citation type="submission" date="2016-06" db="EMBL/GenBank/DDBJ databases">
        <title>The Draft Genome Sequence and Annotation of the Desert Woodrat Neotoma lepida.</title>
        <authorList>
            <person name="Campbell M."/>
            <person name="Oakeson K.F."/>
            <person name="Yandell M."/>
            <person name="Halpert J.R."/>
            <person name="Dearing D."/>
        </authorList>
    </citation>
    <scope>NUCLEOTIDE SEQUENCE [LARGE SCALE GENOMIC DNA]</scope>
    <source>
        <strain evidence="7">417</strain>
        <tissue evidence="7">Liver</tissue>
    </source>
</reference>
<evidence type="ECO:0000313" key="8">
    <source>
        <dbReference type="Proteomes" id="UP000092124"/>
    </source>
</evidence>
<dbReference type="Gene3D" id="2.10.90.10">
    <property type="entry name" value="Cystine-knot cytokines"/>
    <property type="match status" value="2"/>
</dbReference>
<dbReference type="EMBL" id="LZPO01034859">
    <property type="protein sequence ID" value="OBS76853.1"/>
    <property type="molecule type" value="Genomic_DNA"/>
</dbReference>
<dbReference type="PANTHER" id="PTHR28611">
    <property type="entry name" value="NORRIN"/>
    <property type="match status" value="1"/>
</dbReference>
<feature type="chain" id="PRO_5008346297" description="CTCK domain-containing protein" evidence="5">
    <location>
        <begin position="25"/>
        <end position="174"/>
    </location>
</feature>
<feature type="domain" description="CTCK" evidence="6">
    <location>
        <begin position="99"/>
        <end position="173"/>
    </location>
</feature>
<dbReference type="PANTHER" id="PTHR28611:SF1">
    <property type="entry name" value="NORRIN"/>
    <property type="match status" value="1"/>
</dbReference>
<dbReference type="InterPro" id="IPR006208">
    <property type="entry name" value="Glyco_hormone_CN"/>
</dbReference>
<evidence type="ECO:0000256" key="4">
    <source>
        <dbReference type="PROSITE-ProRule" id="PRU00039"/>
    </source>
</evidence>
<dbReference type="Proteomes" id="UP000092124">
    <property type="component" value="Unassembled WGS sequence"/>
</dbReference>
<dbReference type="OrthoDB" id="6059567at2759"/>
<dbReference type="GO" id="GO:0005109">
    <property type="term" value="F:frizzled binding"/>
    <property type="evidence" value="ECO:0007669"/>
    <property type="project" value="TreeGrafter"/>
</dbReference>
<accession>A0A1A6HE51</accession>
<evidence type="ECO:0000313" key="7">
    <source>
        <dbReference type="EMBL" id="OBS76853.1"/>
    </source>
</evidence>
<comment type="caution">
    <text evidence="4">Lacks conserved residue(s) required for the propagation of feature annotation.</text>
</comment>
<evidence type="ECO:0000256" key="2">
    <source>
        <dbReference type="ARBA" id="ARBA00022525"/>
    </source>
</evidence>
<feature type="signal peptide" evidence="5">
    <location>
        <begin position="1"/>
        <end position="24"/>
    </location>
</feature>
<dbReference type="Pfam" id="PF00007">
    <property type="entry name" value="Cys_knot"/>
    <property type="match status" value="1"/>
</dbReference>
<keyword evidence="2" id="KW-0964">Secreted</keyword>
<dbReference type="GO" id="GO:0016055">
    <property type="term" value="P:Wnt signaling pathway"/>
    <property type="evidence" value="ECO:0007669"/>
    <property type="project" value="InterPro"/>
</dbReference>
<comment type="caution">
    <text evidence="7">The sequence shown here is derived from an EMBL/GenBank/DDBJ whole genome shotgun (WGS) entry which is preliminary data.</text>
</comment>
<dbReference type="PRINTS" id="PR01304">
    <property type="entry name" value="NORRIEDSEASE"/>
</dbReference>
<evidence type="ECO:0000256" key="1">
    <source>
        <dbReference type="ARBA" id="ARBA00004613"/>
    </source>
</evidence>
<dbReference type="STRING" id="56216.A0A1A6HE51"/>
<dbReference type="PROSITE" id="PS01225">
    <property type="entry name" value="CTCK_2"/>
    <property type="match status" value="1"/>
</dbReference>
<evidence type="ECO:0000259" key="6">
    <source>
        <dbReference type="PROSITE" id="PS01225"/>
    </source>
</evidence>
<dbReference type="InterPro" id="IPR029034">
    <property type="entry name" value="Cystine-knot_cytokine"/>
</dbReference>
<keyword evidence="8" id="KW-1185">Reference proteome</keyword>
<keyword evidence="3" id="KW-1015">Disulfide bond</keyword>
<name>A0A1A6HE51_NEOLE</name>
<dbReference type="PROSITE" id="PS01185">
    <property type="entry name" value="CTCK_1"/>
    <property type="match status" value="1"/>
</dbReference>
<dbReference type="GO" id="GO:0110135">
    <property type="term" value="P:Norrin signaling pathway"/>
    <property type="evidence" value="ECO:0007669"/>
    <property type="project" value="TreeGrafter"/>
</dbReference>
<dbReference type="SMART" id="SM00041">
    <property type="entry name" value="CT"/>
    <property type="match status" value="1"/>
</dbReference>
<proteinExistence type="predicted"/>
<dbReference type="AlphaFoldDB" id="A0A1A6HE51"/>
<evidence type="ECO:0000256" key="5">
    <source>
        <dbReference type="SAM" id="SignalP"/>
    </source>
</evidence>
<organism evidence="7 8">
    <name type="scientific">Neotoma lepida</name>
    <name type="common">Desert woodrat</name>
    <dbReference type="NCBI Taxonomy" id="56216"/>
    <lineage>
        <taxon>Eukaryota</taxon>
        <taxon>Metazoa</taxon>
        <taxon>Chordata</taxon>
        <taxon>Craniata</taxon>
        <taxon>Vertebrata</taxon>
        <taxon>Euteleostomi</taxon>
        <taxon>Mammalia</taxon>
        <taxon>Eutheria</taxon>
        <taxon>Euarchontoglires</taxon>
        <taxon>Glires</taxon>
        <taxon>Rodentia</taxon>
        <taxon>Myomorpha</taxon>
        <taxon>Muroidea</taxon>
        <taxon>Cricetidae</taxon>
        <taxon>Neotominae</taxon>
        <taxon>Neotoma</taxon>
    </lineage>
</organism>
<comment type="subcellular location">
    <subcellularLocation>
        <location evidence="1">Secreted</location>
    </subcellularLocation>
</comment>
<dbReference type="InterPro" id="IPR003064">
    <property type="entry name" value="Norrie_dis"/>
</dbReference>
<keyword evidence="5" id="KW-0732">Signal</keyword>
<gene>
    <name evidence="7" type="ORF">A6R68_16693</name>
</gene>
<protein>
    <recommendedName>
        <fullName evidence="6">CTCK domain-containing protein</fullName>
    </recommendedName>
</protein>
<dbReference type="GO" id="GO:0045893">
    <property type="term" value="P:positive regulation of DNA-templated transcription"/>
    <property type="evidence" value="ECO:0007669"/>
    <property type="project" value="TreeGrafter"/>
</dbReference>
<dbReference type="InterPro" id="IPR006207">
    <property type="entry name" value="Cys_knot_C"/>
</dbReference>
<dbReference type="GO" id="GO:0005615">
    <property type="term" value="C:extracellular space"/>
    <property type="evidence" value="ECO:0007669"/>
    <property type="project" value="InterPro"/>
</dbReference>
<sequence length="174" mass="19759">MRSHVLAASISMLSLLAIMGDTDSKTDSSFLMDSQRCMRHHYVDSISHPLYKCSSKVRSRYKKELGKFLDSLLREMGVDEEMGQVLLIYHSNHLPLFLQMVLLARCEGHCSQASRSEPLVSFSTVLKQPFRSSCHCCRPQTSKLKALRLRCSGGMRLTATYRYILSCHCEECSS</sequence>
<dbReference type="GO" id="GO:0005125">
    <property type="term" value="F:cytokine activity"/>
    <property type="evidence" value="ECO:0007669"/>
    <property type="project" value="TreeGrafter"/>
</dbReference>